<evidence type="ECO:0000256" key="2">
    <source>
        <dbReference type="ARBA" id="ARBA00022692"/>
    </source>
</evidence>
<dbReference type="Pfam" id="PF00563">
    <property type="entry name" value="EAL"/>
    <property type="match status" value="1"/>
</dbReference>
<reference evidence="10" key="1">
    <citation type="journal article" date="2019" name="Int. J. Syst. Evol. Microbiol.">
        <title>The Global Catalogue of Microorganisms (GCM) 10K type strain sequencing project: providing services to taxonomists for standard genome sequencing and annotation.</title>
        <authorList>
            <consortium name="The Broad Institute Genomics Platform"/>
            <consortium name="The Broad Institute Genome Sequencing Center for Infectious Disease"/>
            <person name="Wu L."/>
            <person name="Ma J."/>
        </authorList>
    </citation>
    <scope>NUCLEOTIDE SEQUENCE [LARGE SCALE GENOMIC DNA]</scope>
    <source>
        <strain evidence="10">KCTC 23314</strain>
    </source>
</reference>
<evidence type="ECO:0000256" key="4">
    <source>
        <dbReference type="ARBA" id="ARBA00023136"/>
    </source>
</evidence>
<evidence type="ECO:0000259" key="8">
    <source>
        <dbReference type="PROSITE" id="PS50887"/>
    </source>
</evidence>
<dbReference type="SMART" id="SM01079">
    <property type="entry name" value="CHASE"/>
    <property type="match status" value="1"/>
</dbReference>
<evidence type="ECO:0000256" key="1">
    <source>
        <dbReference type="ARBA" id="ARBA00004370"/>
    </source>
</evidence>
<dbReference type="EMBL" id="BMYK01000002">
    <property type="protein sequence ID" value="GHC71557.1"/>
    <property type="molecule type" value="Genomic_DNA"/>
</dbReference>
<dbReference type="InterPro" id="IPR013656">
    <property type="entry name" value="PAS_4"/>
</dbReference>
<evidence type="ECO:0008006" key="11">
    <source>
        <dbReference type="Google" id="ProtNLM"/>
    </source>
</evidence>
<keyword evidence="10" id="KW-1185">Reference proteome</keyword>
<name>A0ABQ3FWL6_9BURK</name>
<dbReference type="Pfam" id="PF03924">
    <property type="entry name" value="CHASE"/>
    <property type="match status" value="1"/>
</dbReference>
<evidence type="ECO:0000256" key="5">
    <source>
        <dbReference type="SAM" id="Phobius"/>
    </source>
</evidence>
<accession>A0ABQ3FWL6</accession>
<feature type="domain" description="CHASE" evidence="6">
    <location>
        <begin position="137"/>
        <end position="243"/>
    </location>
</feature>
<gene>
    <name evidence="9" type="ORF">GCM10007320_06680</name>
</gene>
<dbReference type="InterPro" id="IPR042240">
    <property type="entry name" value="CHASE_sf"/>
</dbReference>
<dbReference type="SUPFAM" id="SSF141868">
    <property type="entry name" value="EAL domain-like"/>
    <property type="match status" value="1"/>
</dbReference>
<dbReference type="InterPro" id="IPR035919">
    <property type="entry name" value="EAL_sf"/>
</dbReference>
<proteinExistence type="predicted"/>
<dbReference type="PROSITE" id="PS50887">
    <property type="entry name" value="GGDEF"/>
    <property type="match status" value="1"/>
</dbReference>
<comment type="caution">
    <text evidence="9">The sequence shown here is derived from an EMBL/GenBank/DDBJ whole genome shotgun (WGS) entry which is preliminary data.</text>
</comment>
<organism evidence="9 10">
    <name type="scientific">Pseudorhodoferax aquiterrae</name>
    <dbReference type="NCBI Taxonomy" id="747304"/>
    <lineage>
        <taxon>Bacteria</taxon>
        <taxon>Pseudomonadati</taxon>
        <taxon>Pseudomonadota</taxon>
        <taxon>Betaproteobacteria</taxon>
        <taxon>Burkholderiales</taxon>
        <taxon>Comamonadaceae</taxon>
    </lineage>
</organism>
<keyword evidence="3 5" id="KW-1133">Transmembrane helix</keyword>
<feature type="domain" description="GGDEF" evidence="8">
    <location>
        <begin position="637"/>
        <end position="775"/>
    </location>
</feature>
<dbReference type="InterPro" id="IPR001633">
    <property type="entry name" value="EAL_dom"/>
</dbReference>
<dbReference type="Gene3D" id="3.30.450.20">
    <property type="entry name" value="PAS domain"/>
    <property type="match status" value="2"/>
</dbReference>
<dbReference type="Pfam" id="PF00990">
    <property type="entry name" value="GGDEF"/>
    <property type="match status" value="1"/>
</dbReference>
<keyword evidence="2 5" id="KW-0812">Transmembrane</keyword>
<dbReference type="CDD" id="cd01948">
    <property type="entry name" value="EAL"/>
    <property type="match status" value="1"/>
</dbReference>
<comment type="subcellular location">
    <subcellularLocation>
        <location evidence="1">Membrane</location>
    </subcellularLocation>
</comment>
<keyword evidence="4 5" id="KW-0472">Membrane</keyword>
<dbReference type="Pfam" id="PF08448">
    <property type="entry name" value="PAS_4"/>
    <property type="match status" value="1"/>
</dbReference>
<evidence type="ECO:0000313" key="10">
    <source>
        <dbReference type="Proteomes" id="UP000626210"/>
    </source>
</evidence>
<dbReference type="SMART" id="SM00267">
    <property type="entry name" value="GGDEF"/>
    <property type="match status" value="1"/>
</dbReference>
<protein>
    <recommendedName>
        <fullName evidence="11">EAL domain-containing protein</fullName>
    </recommendedName>
</protein>
<dbReference type="InterPro" id="IPR000160">
    <property type="entry name" value="GGDEF_dom"/>
</dbReference>
<dbReference type="InterPro" id="IPR006189">
    <property type="entry name" value="CHASE_dom"/>
</dbReference>
<dbReference type="InterPro" id="IPR029787">
    <property type="entry name" value="Nucleotide_cyclase"/>
</dbReference>
<dbReference type="PANTHER" id="PTHR44757:SF2">
    <property type="entry name" value="BIOFILM ARCHITECTURE MAINTENANCE PROTEIN MBAA"/>
    <property type="match status" value="1"/>
</dbReference>
<evidence type="ECO:0000256" key="3">
    <source>
        <dbReference type="ARBA" id="ARBA00022989"/>
    </source>
</evidence>
<dbReference type="SMART" id="SM00052">
    <property type="entry name" value="EAL"/>
    <property type="match status" value="1"/>
</dbReference>
<evidence type="ECO:0000259" key="7">
    <source>
        <dbReference type="PROSITE" id="PS50883"/>
    </source>
</evidence>
<dbReference type="NCBIfam" id="TIGR00254">
    <property type="entry name" value="GGDEF"/>
    <property type="match status" value="1"/>
</dbReference>
<sequence length="1038" mass="111523">MATTVSWLRPALAAGLTSAVLALVPWLYLQDRQSDAELALHALVSHEADRAVANVQTQLRAFELVLRGVKGFFEGSDGVDAAEFQAFAASLALQRTAPGLQGVGFVAHLDGAGGPRHAVAAAFDASGLVLRPPGQRPAYAPILFMEPPTPGNRGALGLDVLTVPTARAAIEQSMASGALALTGKLQLAQDAGGPPEPGFVMYLPVYLPQVPAPGQGRPDVAPVGWADGPFRLRELLAPVAAELMPGLRLQVFDGEEPSEASHLFGLLDGKPALFDGAASTGDAVRRVASFGGRNWTYVLAPTPAFVAQHRAGAHHGLALTGLLLSLSGGVIVFLLLHARNRAQRLALQMSGEARALSAEIAGTLNAIPDLLVEMDGEGRYLALRARRLDGLIAPPAQIIGRTAQEVLPPAAAATVLQALALARMHGRSAGLRLEVQIKGEARWFELSVACKSEHPDPAQARFIVLSRDITARMRTLQALQESERVLLEAQRVAALGHFRVERAARICHLSLACARLLGLPPTERLDFDRFLACVDARQRQRVEALCLGEAAPQALEYEFRLAGPDDAAPRWLLLSTPGAGEHEAERFFTLQDISSRRTSQEQLHRLAYYDPLTGLPNRSLFVKEATQLLGAAQARGMVGAAILLDLDRFKAINDNWGHRSGDAVLREVAQRLRDAVAPEHLVARLHADEFIVLLDALGQDEEEAQRLAQDRCRSVLRMLAVPSQIGGRELYCSASMGIAVFGREALTLEELLARADSAMELAKHDGRSTFRLFDEGLRSRVAERAQLEAALRQAVPRNELTLLYQPQIDADGALVGAEALCRWIHPERGPVSPAVFIALAEDSGSIYALGEWVLRTACRELASWRPGTPLGQAVMAVNVSARQFHHPDFVGQVLDALHSSDADPARLKLELTESVVARDLDAIVNKMGALKALGVRFSLDDFGTGYSSLSYLKRLPLDQLKIDQSFVRDLLADPNDAAIVRTVIALGASLGLAVVAEGVETAEQRAVLLAAGCRMYQGYLFAKPLAAEDLLALAARGV</sequence>
<dbReference type="PROSITE" id="PS50839">
    <property type="entry name" value="CHASE"/>
    <property type="match status" value="1"/>
</dbReference>
<evidence type="ECO:0000313" key="9">
    <source>
        <dbReference type="EMBL" id="GHC71557.1"/>
    </source>
</evidence>
<dbReference type="InterPro" id="IPR043128">
    <property type="entry name" value="Rev_trsase/Diguanyl_cyclase"/>
</dbReference>
<dbReference type="InterPro" id="IPR035965">
    <property type="entry name" value="PAS-like_dom_sf"/>
</dbReference>
<dbReference type="Gene3D" id="3.20.20.450">
    <property type="entry name" value="EAL domain"/>
    <property type="match status" value="1"/>
</dbReference>
<feature type="domain" description="EAL" evidence="7">
    <location>
        <begin position="784"/>
        <end position="1038"/>
    </location>
</feature>
<dbReference type="CDD" id="cd01949">
    <property type="entry name" value="GGDEF"/>
    <property type="match status" value="1"/>
</dbReference>
<dbReference type="Gene3D" id="3.30.70.270">
    <property type="match status" value="1"/>
</dbReference>
<dbReference type="SUPFAM" id="SSF55785">
    <property type="entry name" value="PYP-like sensor domain (PAS domain)"/>
    <property type="match status" value="2"/>
</dbReference>
<dbReference type="Proteomes" id="UP000626210">
    <property type="component" value="Unassembled WGS sequence"/>
</dbReference>
<evidence type="ECO:0000259" key="6">
    <source>
        <dbReference type="PROSITE" id="PS50839"/>
    </source>
</evidence>
<dbReference type="SUPFAM" id="SSF55073">
    <property type="entry name" value="Nucleotide cyclase"/>
    <property type="match status" value="1"/>
</dbReference>
<dbReference type="InterPro" id="IPR052155">
    <property type="entry name" value="Biofilm_reg_signaling"/>
</dbReference>
<feature type="transmembrane region" description="Helical" evidence="5">
    <location>
        <begin position="12"/>
        <end position="29"/>
    </location>
</feature>
<dbReference type="Gene3D" id="3.30.450.350">
    <property type="entry name" value="CHASE domain"/>
    <property type="match status" value="1"/>
</dbReference>
<dbReference type="PANTHER" id="PTHR44757">
    <property type="entry name" value="DIGUANYLATE CYCLASE DGCP"/>
    <property type="match status" value="1"/>
</dbReference>
<dbReference type="PROSITE" id="PS50883">
    <property type="entry name" value="EAL"/>
    <property type="match status" value="1"/>
</dbReference>